<dbReference type="EMBL" id="ASHM01133140">
    <property type="protein sequence ID" value="PNX59693.1"/>
    <property type="molecule type" value="Genomic_DNA"/>
</dbReference>
<protein>
    <submittedName>
        <fullName evidence="1">Uncharacterized protein</fullName>
    </submittedName>
</protein>
<dbReference type="Proteomes" id="UP000236291">
    <property type="component" value="Unassembled WGS sequence"/>
</dbReference>
<dbReference type="AlphaFoldDB" id="A0A2K3K066"/>
<reference evidence="1 2" key="1">
    <citation type="journal article" date="2014" name="Am. J. Bot.">
        <title>Genome assembly and annotation for red clover (Trifolium pratense; Fabaceae).</title>
        <authorList>
            <person name="Istvanek J."/>
            <person name="Jaros M."/>
            <person name="Krenek A."/>
            <person name="Repkova J."/>
        </authorList>
    </citation>
    <scope>NUCLEOTIDE SEQUENCE [LARGE SCALE GENOMIC DNA]</scope>
    <source>
        <strain evidence="2">cv. Tatra</strain>
        <tissue evidence="1">Young leaves</tissue>
    </source>
</reference>
<sequence length="154" mass="16829">SHGETIPSAPTSSDTNIGVVYQGASSNNAPIVAAQNYQHYPFNEMNDMISDALGFNVVNNGLEDEYDGDELPNAEAQRFFNLLRETNEPLFEGSTDSKLTVCVKLLGIKSQYLVPELAMDLIAKLVLETTPISARGDLPQTYYEAKQLVSKLGL</sequence>
<evidence type="ECO:0000313" key="1">
    <source>
        <dbReference type="EMBL" id="PNX59693.1"/>
    </source>
</evidence>
<feature type="non-terminal residue" evidence="1">
    <location>
        <position position="1"/>
    </location>
</feature>
<name>A0A2K3K066_TRIPR</name>
<gene>
    <name evidence="1" type="ORF">L195_g059814</name>
</gene>
<comment type="caution">
    <text evidence="1">The sequence shown here is derived from an EMBL/GenBank/DDBJ whole genome shotgun (WGS) entry which is preliminary data.</text>
</comment>
<proteinExistence type="predicted"/>
<feature type="non-terminal residue" evidence="1">
    <location>
        <position position="154"/>
    </location>
</feature>
<evidence type="ECO:0000313" key="2">
    <source>
        <dbReference type="Proteomes" id="UP000236291"/>
    </source>
</evidence>
<accession>A0A2K3K066</accession>
<organism evidence="1 2">
    <name type="scientific">Trifolium pratense</name>
    <name type="common">Red clover</name>
    <dbReference type="NCBI Taxonomy" id="57577"/>
    <lineage>
        <taxon>Eukaryota</taxon>
        <taxon>Viridiplantae</taxon>
        <taxon>Streptophyta</taxon>
        <taxon>Embryophyta</taxon>
        <taxon>Tracheophyta</taxon>
        <taxon>Spermatophyta</taxon>
        <taxon>Magnoliopsida</taxon>
        <taxon>eudicotyledons</taxon>
        <taxon>Gunneridae</taxon>
        <taxon>Pentapetalae</taxon>
        <taxon>rosids</taxon>
        <taxon>fabids</taxon>
        <taxon>Fabales</taxon>
        <taxon>Fabaceae</taxon>
        <taxon>Papilionoideae</taxon>
        <taxon>50 kb inversion clade</taxon>
        <taxon>NPAAA clade</taxon>
        <taxon>Hologalegina</taxon>
        <taxon>IRL clade</taxon>
        <taxon>Trifolieae</taxon>
        <taxon>Trifolium</taxon>
    </lineage>
</organism>
<reference evidence="1 2" key="2">
    <citation type="journal article" date="2017" name="Front. Plant Sci.">
        <title>Gene Classification and Mining of Molecular Markers Useful in Red Clover (Trifolium pratense) Breeding.</title>
        <authorList>
            <person name="Istvanek J."/>
            <person name="Dluhosova J."/>
            <person name="Dluhos P."/>
            <person name="Patkova L."/>
            <person name="Nedelnik J."/>
            <person name="Repkova J."/>
        </authorList>
    </citation>
    <scope>NUCLEOTIDE SEQUENCE [LARGE SCALE GENOMIC DNA]</scope>
    <source>
        <strain evidence="2">cv. Tatra</strain>
        <tissue evidence="1">Young leaves</tissue>
    </source>
</reference>